<dbReference type="Gene3D" id="1.10.630.10">
    <property type="entry name" value="Cytochrome P450"/>
    <property type="match status" value="1"/>
</dbReference>
<dbReference type="Proteomes" id="UP001303760">
    <property type="component" value="Unassembled WGS sequence"/>
</dbReference>
<sequence length="515" mass="57693">MHIVTVLFHPLASIPGPKLAAITTWYEKFYDVFLGAQYFRRIEEMHRQYGPIVRIRPNEVSFNDPDFIDILSPVGGRKTTKPPLVGLRTGIPDSITGTIDHDVHRRRRNAISGFFSVASIRRLEPIIAEHMEKMFERIDSSIAASSTKSAILSMHQVFRACTSDIITTYAFGENQDILSEDDWGAAVTAGSNTWHNLTHVFAAFPIVLLVMRNLPQWALRLFIPSRELNDLMERKEWWINKVRAIRQSPDPARLKSTIFEGVLSSNLPDEEKTDARLAQEAQLIVFAGEGTVAYTLNAALYELLAHPAEYRRAQEELRASLPAGEVAPSFAQVETLPFLNAVIHETMRLHPGVVSRQVRIAPDQPIIYRPGDYGRGEKRGSIGSGSGAATTGKTYVVPPGMCHSMSTRAMHLNGDVFDDPLAFRPQRWLDDPSLGRAFIAFARGTRNCIGKDMAKKLMGKVLATLLLRYDIYTGQGGPTLELYDTTRERDIDANYDMIIPMPAKGSHGLRVRVRR</sequence>
<dbReference type="InterPro" id="IPR036396">
    <property type="entry name" value="Cyt_P450_sf"/>
</dbReference>
<evidence type="ECO:0000256" key="4">
    <source>
        <dbReference type="ARBA" id="ARBA00022723"/>
    </source>
</evidence>
<dbReference type="AlphaFoldDB" id="A0AAN7CFA6"/>
<reference evidence="7" key="1">
    <citation type="journal article" date="2023" name="Mol. Phylogenet. Evol.">
        <title>Genome-scale phylogeny and comparative genomics of the fungal order Sordariales.</title>
        <authorList>
            <person name="Hensen N."/>
            <person name="Bonometti L."/>
            <person name="Westerberg I."/>
            <person name="Brannstrom I.O."/>
            <person name="Guillou S."/>
            <person name="Cros-Aarteil S."/>
            <person name="Calhoun S."/>
            <person name="Haridas S."/>
            <person name="Kuo A."/>
            <person name="Mondo S."/>
            <person name="Pangilinan J."/>
            <person name="Riley R."/>
            <person name="LaButti K."/>
            <person name="Andreopoulos B."/>
            <person name="Lipzen A."/>
            <person name="Chen C."/>
            <person name="Yan M."/>
            <person name="Daum C."/>
            <person name="Ng V."/>
            <person name="Clum A."/>
            <person name="Steindorff A."/>
            <person name="Ohm R.A."/>
            <person name="Martin F."/>
            <person name="Silar P."/>
            <person name="Natvig D.O."/>
            <person name="Lalanne C."/>
            <person name="Gautier V."/>
            <person name="Ament-Velasquez S.L."/>
            <person name="Kruys A."/>
            <person name="Hutchinson M.I."/>
            <person name="Powell A.J."/>
            <person name="Barry K."/>
            <person name="Miller A.N."/>
            <person name="Grigoriev I.V."/>
            <person name="Debuchy R."/>
            <person name="Gladieux P."/>
            <person name="Hiltunen Thoren M."/>
            <person name="Johannesson H."/>
        </authorList>
    </citation>
    <scope>NUCLEOTIDE SEQUENCE</scope>
    <source>
        <strain evidence="7">CBS 532.94</strain>
    </source>
</reference>
<dbReference type="InterPro" id="IPR050121">
    <property type="entry name" value="Cytochrome_P450_monoxygenase"/>
</dbReference>
<evidence type="ECO:0000313" key="7">
    <source>
        <dbReference type="EMBL" id="KAK4240551.1"/>
    </source>
</evidence>
<keyword evidence="4 6" id="KW-0479">Metal-binding</keyword>
<dbReference type="GO" id="GO:0016705">
    <property type="term" value="F:oxidoreductase activity, acting on paired donors, with incorporation or reduction of molecular oxygen"/>
    <property type="evidence" value="ECO:0007669"/>
    <property type="project" value="InterPro"/>
</dbReference>
<feature type="binding site" description="axial binding residue" evidence="6">
    <location>
        <position position="448"/>
    </location>
    <ligand>
        <name>heme</name>
        <dbReference type="ChEBI" id="CHEBI:30413"/>
    </ligand>
    <ligandPart>
        <name>Fe</name>
        <dbReference type="ChEBI" id="CHEBI:18248"/>
    </ligandPart>
</feature>
<organism evidence="7 8">
    <name type="scientific">Achaetomium macrosporum</name>
    <dbReference type="NCBI Taxonomy" id="79813"/>
    <lineage>
        <taxon>Eukaryota</taxon>
        <taxon>Fungi</taxon>
        <taxon>Dikarya</taxon>
        <taxon>Ascomycota</taxon>
        <taxon>Pezizomycotina</taxon>
        <taxon>Sordariomycetes</taxon>
        <taxon>Sordariomycetidae</taxon>
        <taxon>Sordariales</taxon>
        <taxon>Chaetomiaceae</taxon>
        <taxon>Achaetomium</taxon>
    </lineage>
</organism>
<dbReference type="PANTHER" id="PTHR24305">
    <property type="entry name" value="CYTOCHROME P450"/>
    <property type="match status" value="1"/>
</dbReference>
<dbReference type="PRINTS" id="PR00463">
    <property type="entry name" value="EP450I"/>
</dbReference>
<accession>A0AAN7CFA6</accession>
<dbReference type="CDD" id="cd11062">
    <property type="entry name" value="CYP58-like"/>
    <property type="match status" value="1"/>
</dbReference>
<comment type="similarity">
    <text evidence="2">Belongs to the cytochrome P450 family.</text>
</comment>
<evidence type="ECO:0000256" key="6">
    <source>
        <dbReference type="PIRSR" id="PIRSR602401-1"/>
    </source>
</evidence>
<comment type="caution">
    <text evidence="7">The sequence shown here is derived from an EMBL/GenBank/DDBJ whole genome shotgun (WGS) entry which is preliminary data.</text>
</comment>
<evidence type="ECO:0000313" key="8">
    <source>
        <dbReference type="Proteomes" id="UP001303760"/>
    </source>
</evidence>
<gene>
    <name evidence="7" type="ORF">C8A03DRAFT_13132</name>
</gene>
<reference evidence="7" key="2">
    <citation type="submission" date="2023-05" db="EMBL/GenBank/DDBJ databases">
        <authorList>
            <consortium name="Lawrence Berkeley National Laboratory"/>
            <person name="Steindorff A."/>
            <person name="Hensen N."/>
            <person name="Bonometti L."/>
            <person name="Westerberg I."/>
            <person name="Brannstrom I.O."/>
            <person name="Guillou S."/>
            <person name="Cros-Aarteil S."/>
            <person name="Calhoun S."/>
            <person name="Haridas S."/>
            <person name="Kuo A."/>
            <person name="Mondo S."/>
            <person name="Pangilinan J."/>
            <person name="Riley R."/>
            <person name="Labutti K."/>
            <person name="Andreopoulos B."/>
            <person name="Lipzen A."/>
            <person name="Chen C."/>
            <person name="Yanf M."/>
            <person name="Daum C."/>
            <person name="Ng V."/>
            <person name="Clum A."/>
            <person name="Ohm R."/>
            <person name="Martin F."/>
            <person name="Silar P."/>
            <person name="Natvig D."/>
            <person name="Lalanne C."/>
            <person name="Gautier V."/>
            <person name="Ament-Velasquez S.L."/>
            <person name="Kruys A."/>
            <person name="Hutchinson M.I."/>
            <person name="Powell A.J."/>
            <person name="Barry K."/>
            <person name="Miller A.N."/>
            <person name="Grigoriev I.V."/>
            <person name="Debuchy R."/>
            <person name="Gladieux P."/>
            <person name="Thoren M.H."/>
            <person name="Johannesson H."/>
        </authorList>
    </citation>
    <scope>NUCLEOTIDE SEQUENCE</scope>
    <source>
        <strain evidence="7">CBS 532.94</strain>
    </source>
</reference>
<dbReference type="GO" id="GO:0004497">
    <property type="term" value="F:monooxygenase activity"/>
    <property type="evidence" value="ECO:0007669"/>
    <property type="project" value="InterPro"/>
</dbReference>
<dbReference type="Pfam" id="PF00067">
    <property type="entry name" value="p450"/>
    <property type="match status" value="2"/>
</dbReference>
<evidence type="ECO:0000256" key="5">
    <source>
        <dbReference type="ARBA" id="ARBA00023004"/>
    </source>
</evidence>
<dbReference type="PANTHER" id="PTHR24305:SF232">
    <property type="entry name" value="P450, PUTATIVE (EUROFUNG)-RELATED"/>
    <property type="match status" value="1"/>
</dbReference>
<comment type="cofactor">
    <cofactor evidence="1 6">
        <name>heme</name>
        <dbReference type="ChEBI" id="CHEBI:30413"/>
    </cofactor>
</comment>
<dbReference type="PRINTS" id="PR00385">
    <property type="entry name" value="P450"/>
</dbReference>
<dbReference type="GO" id="GO:0020037">
    <property type="term" value="F:heme binding"/>
    <property type="evidence" value="ECO:0007669"/>
    <property type="project" value="InterPro"/>
</dbReference>
<evidence type="ECO:0000256" key="3">
    <source>
        <dbReference type="ARBA" id="ARBA00022617"/>
    </source>
</evidence>
<dbReference type="InterPro" id="IPR001128">
    <property type="entry name" value="Cyt_P450"/>
</dbReference>
<keyword evidence="8" id="KW-1185">Reference proteome</keyword>
<proteinExistence type="inferred from homology"/>
<protein>
    <submittedName>
        <fullName evidence="7">Cytochrome P450</fullName>
    </submittedName>
</protein>
<evidence type="ECO:0000256" key="2">
    <source>
        <dbReference type="ARBA" id="ARBA00010617"/>
    </source>
</evidence>
<dbReference type="SUPFAM" id="SSF48264">
    <property type="entry name" value="Cytochrome P450"/>
    <property type="match status" value="1"/>
</dbReference>
<name>A0AAN7CFA6_9PEZI</name>
<keyword evidence="3 6" id="KW-0349">Heme</keyword>
<evidence type="ECO:0000256" key="1">
    <source>
        <dbReference type="ARBA" id="ARBA00001971"/>
    </source>
</evidence>
<keyword evidence="5 6" id="KW-0408">Iron</keyword>
<dbReference type="GO" id="GO:0005506">
    <property type="term" value="F:iron ion binding"/>
    <property type="evidence" value="ECO:0007669"/>
    <property type="project" value="InterPro"/>
</dbReference>
<dbReference type="EMBL" id="MU860038">
    <property type="protein sequence ID" value="KAK4240551.1"/>
    <property type="molecule type" value="Genomic_DNA"/>
</dbReference>
<dbReference type="InterPro" id="IPR002401">
    <property type="entry name" value="Cyt_P450_E_grp-I"/>
</dbReference>